<dbReference type="CDD" id="cd07185">
    <property type="entry name" value="OmpA_C-like"/>
    <property type="match status" value="1"/>
</dbReference>
<comment type="subcellular location">
    <subcellularLocation>
        <location evidence="1">Cell outer membrane</location>
    </subcellularLocation>
</comment>
<keyword evidence="3" id="KW-0998">Cell outer membrane</keyword>
<dbReference type="GO" id="GO:0009279">
    <property type="term" value="C:cell outer membrane"/>
    <property type="evidence" value="ECO:0007669"/>
    <property type="project" value="UniProtKB-SubCell"/>
</dbReference>
<evidence type="ECO:0000313" key="6">
    <source>
        <dbReference type="EMBL" id="AGF50009.1"/>
    </source>
</evidence>
<evidence type="ECO:0000256" key="2">
    <source>
        <dbReference type="ARBA" id="ARBA00023136"/>
    </source>
</evidence>
<sequence>MRKLYTILLFFITLSLTSCRIITDNMVSRNINCRTEKINNISIFFDSNSYYVNNHYSSIIESVACFLSKNQNVKVILNGYSDINGGSEYNIALGQRRANSVYEIMRILGVNDTQMEIISFGKEKFHKSSDTLENDLARNRRVDIIIQH</sequence>
<name>M1M4I6_9PROT</name>
<evidence type="ECO:0000313" key="7">
    <source>
        <dbReference type="Proteomes" id="UP000011563"/>
    </source>
</evidence>
<dbReference type="PROSITE" id="PS51257">
    <property type="entry name" value="PROKAR_LIPOPROTEIN"/>
    <property type="match status" value="1"/>
</dbReference>
<keyword evidence="7" id="KW-1185">Reference proteome</keyword>
<dbReference type="PANTHER" id="PTHR30329:SF21">
    <property type="entry name" value="LIPOPROTEIN YIAD-RELATED"/>
    <property type="match status" value="1"/>
</dbReference>
<keyword evidence="2 4" id="KW-0472">Membrane</keyword>
<accession>M1M4I6</accession>
<organism evidence="6 7">
    <name type="scientific">Candidatus Kinetoplastidibacterium blastocrithidiae TCC012E</name>
    <dbReference type="NCBI Taxonomy" id="1208922"/>
    <lineage>
        <taxon>Bacteria</taxon>
        <taxon>Pseudomonadati</taxon>
        <taxon>Pseudomonadota</taxon>
        <taxon>Betaproteobacteria</taxon>
        <taxon>Candidatus Kinetoplastidibacterium</taxon>
    </lineage>
</organism>
<dbReference type="PATRIC" id="fig|1208922.3.peg.574"/>
<gene>
    <name evidence="6" type="ORF">BCUE_0007</name>
</gene>
<dbReference type="Pfam" id="PF00691">
    <property type="entry name" value="OmpA"/>
    <property type="match status" value="1"/>
</dbReference>
<dbReference type="Gene3D" id="3.30.1330.60">
    <property type="entry name" value="OmpA-like domain"/>
    <property type="match status" value="1"/>
</dbReference>
<dbReference type="InterPro" id="IPR006664">
    <property type="entry name" value="OMP_bac"/>
</dbReference>
<dbReference type="PROSITE" id="PS51123">
    <property type="entry name" value="OMPA_2"/>
    <property type="match status" value="1"/>
</dbReference>
<dbReference type="InterPro" id="IPR050330">
    <property type="entry name" value="Bact_OuterMem_StrucFunc"/>
</dbReference>
<dbReference type="PRINTS" id="PR01021">
    <property type="entry name" value="OMPADOMAIN"/>
</dbReference>
<dbReference type="KEGG" id="kbt:BCUE_0007"/>
<evidence type="ECO:0000259" key="5">
    <source>
        <dbReference type="PROSITE" id="PS51123"/>
    </source>
</evidence>
<evidence type="ECO:0000256" key="3">
    <source>
        <dbReference type="ARBA" id="ARBA00023237"/>
    </source>
</evidence>
<dbReference type="Proteomes" id="UP000011563">
    <property type="component" value="Chromosome"/>
</dbReference>
<reference evidence="6 7" key="1">
    <citation type="journal article" date="2013" name="Genome Biol. Evol.">
        <title>Genome evolution and phylogenomic analysis of candidatus kinetoplastibacterium, the betaproteobacterial endosymbionts of strigomonas and angomonas.</title>
        <authorList>
            <person name="Alves J.M."/>
            <person name="Serrano M.G."/>
            <person name="Maia da Silva F."/>
            <person name="Voegtly L.J."/>
            <person name="Matveyev A.V."/>
            <person name="Teixeira M.M."/>
            <person name="Camargo E.P."/>
            <person name="Buck G.A."/>
        </authorList>
    </citation>
    <scope>NUCLEOTIDE SEQUENCE [LARGE SCALE GENOMIC DNA]</scope>
    <source>
        <strain evidence="6 7">TCC012E</strain>
    </source>
</reference>
<evidence type="ECO:0000256" key="4">
    <source>
        <dbReference type="PROSITE-ProRule" id="PRU00473"/>
    </source>
</evidence>
<keyword evidence="6" id="KW-0449">Lipoprotein</keyword>
<feature type="domain" description="OmpA-like" evidence="5">
    <location>
        <begin position="34"/>
        <end position="148"/>
    </location>
</feature>
<dbReference type="EMBL" id="CP003807">
    <property type="protein sequence ID" value="AGF50009.1"/>
    <property type="molecule type" value="Genomic_DNA"/>
</dbReference>
<dbReference type="InterPro" id="IPR006665">
    <property type="entry name" value="OmpA-like"/>
</dbReference>
<evidence type="ECO:0000256" key="1">
    <source>
        <dbReference type="ARBA" id="ARBA00004442"/>
    </source>
</evidence>
<dbReference type="InterPro" id="IPR036737">
    <property type="entry name" value="OmpA-like_sf"/>
</dbReference>
<dbReference type="SUPFAM" id="SSF103088">
    <property type="entry name" value="OmpA-like"/>
    <property type="match status" value="1"/>
</dbReference>
<proteinExistence type="predicted"/>
<protein>
    <submittedName>
        <fullName evidence="6">Peptidoglycan-associated lipoprotein</fullName>
    </submittedName>
</protein>
<dbReference type="PANTHER" id="PTHR30329">
    <property type="entry name" value="STATOR ELEMENT OF FLAGELLAR MOTOR COMPLEX"/>
    <property type="match status" value="1"/>
</dbReference>
<dbReference type="HOGENOM" id="CLU_016890_9_4_4"/>
<dbReference type="AlphaFoldDB" id="M1M4I6"/>